<feature type="transmembrane region" description="Helical" evidence="8">
    <location>
        <begin position="290"/>
        <end position="311"/>
    </location>
</feature>
<dbReference type="PRINTS" id="PR01036">
    <property type="entry name" value="TCRTETB"/>
</dbReference>
<feature type="transmembrane region" description="Helical" evidence="8">
    <location>
        <begin position="145"/>
        <end position="167"/>
    </location>
</feature>
<proteinExistence type="inferred from homology"/>
<evidence type="ECO:0000256" key="7">
    <source>
        <dbReference type="ARBA" id="ARBA00023136"/>
    </source>
</evidence>
<dbReference type="InterPro" id="IPR004812">
    <property type="entry name" value="Efflux_drug-R_Bcr/CmlA"/>
</dbReference>
<protein>
    <recommendedName>
        <fullName evidence="8">Bcr/CflA family efflux transporter</fullName>
    </recommendedName>
</protein>
<comment type="subcellular location">
    <subcellularLocation>
        <location evidence="8">Cell inner membrane</location>
        <topology evidence="8">Multi-pass membrane protein</topology>
    </subcellularLocation>
    <subcellularLocation>
        <location evidence="1">Cell membrane</location>
        <topology evidence="1">Multi-pass membrane protein</topology>
    </subcellularLocation>
</comment>
<keyword evidence="6 8" id="KW-1133">Transmembrane helix</keyword>
<feature type="transmembrane region" description="Helical" evidence="8">
    <location>
        <begin position="54"/>
        <end position="74"/>
    </location>
</feature>
<dbReference type="SUPFAM" id="SSF103473">
    <property type="entry name" value="MFS general substrate transporter"/>
    <property type="match status" value="1"/>
</dbReference>
<dbReference type="PROSITE" id="PS50850">
    <property type="entry name" value="MFS"/>
    <property type="match status" value="1"/>
</dbReference>
<feature type="transmembrane region" description="Helical" evidence="8">
    <location>
        <begin position="349"/>
        <end position="373"/>
    </location>
</feature>
<keyword evidence="8" id="KW-0997">Cell inner membrane</keyword>
<dbReference type="Gene3D" id="1.20.1720.10">
    <property type="entry name" value="Multidrug resistance protein D"/>
    <property type="match status" value="1"/>
</dbReference>
<feature type="transmembrane region" description="Helical" evidence="8">
    <location>
        <begin position="379"/>
        <end position="397"/>
    </location>
</feature>
<feature type="transmembrane region" description="Helical" evidence="8">
    <location>
        <begin position="317"/>
        <end position="337"/>
    </location>
</feature>
<feature type="transmembrane region" description="Helical" evidence="8">
    <location>
        <begin position="12"/>
        <end position="34"/>
    </location>
</feature>
<dbReference type="NCBIfam" id="TIGR00710">
    <property type="entry name" value="efflux_Bcr_CflA"/>
    <property type="match status" value="1"/>
</dbReference>
<organism evidence="10 11">
    <name type="scientific">Granulosicoccus antarcticus IMCC3135</name>
    <dbReference type="NCBI Taxonomy" id="1192854"/>
    <lineage>
        <taxon>Bacteria</taxon>
        <taxon>Pseudomonadati</taxon>
        <taxon>Pseudomonadota</taxon>
        <taxon>Gammaproteobacteria</taxon>
        <taxon>Chromatiales</taxon>
        <taxon>Granulosicoccaceae</taxon>
        <taxon>Granulosicoccus</taxon>
    </lineage>
</organism>
<feature type="transmembrane region" description="Helical" evidence="8">
    <location>
        <begin position="112"/>
        <end position="133"/>
    </location>
</feature>
<evidence type="ECO:0000259" key="9">
    <source>
        <dbReference type="PROSITE" id="PS50850"/>
    </source>
</evidence>
<dbReference type="PANTHER" id="PTHR23502">
    <property type="entry name" value="MAJOR FACILITATOR SUPERFAMILY"/>
    <property type="match status" value="1"/>
</dbReference>
<evidence type="ECO:0000256" key="5">
    <source>
        <dbReference type="ARBA" id="ARBA00022692"/>
    </source>
</evidence>
<name>A0A2Z2NKR4_9GAMM</name>
<dbReference type="PANTHER" id="PTHR23502:SF132">
    <property type="entry name" value="POLYAMINE TRANSPORTER 2-RELATED"/>
    <property type="match status" value="1"/>
</dbReference>
<dbReference type="GO" id="GO:0005886">
    <property type="term" value="C:plasma membrane"/>
    <property type="evidence" value="ECO:0007669"/>
    <property type="project" value="UniProtKB-SubCell"/>
</dbReference>
<dbReference type="CDD" id="cd17320">
    <property type="entry name" value="MFS_MdfA_MDR_like"/>
    <property type="match status" value="1"/>
</dbReference>
<keyword evidence="11" id="KW-1185">Reference proteome</keyword>
<reference evidence="10 11" key="1">
    <citation type="submission" date="2016-12" db="EMBL/GenBank/DDBJ databases">
        <authorList>
            <person name="Song W.-J."/>
            <person name="Kurnit D.M."/>
        </authorList>
    </citation>
    <scope>NUCLEOTIDE SEQUENCE [LARGE SCALE GENOMIC DNA]</scope>
    <source>
        <strain evidence="10 11">IMCC3135</strain>
    </source>
</reference>
<evidence type="ECO:0000256" key="4">
    <source>
        <dbReference type="ARBA" id="ARBA00022475"/>
    </source>
</evidence>
<evidence type="ECO:0000313" key="11">
    <source>
        <dbReference type="Proteomes" id="UP000250079"/>
    </source>
</evidence>
<dbReference type="InterPro" id="IPR020846">
    <property type="entry name" value="MFS_dom"/>
</dbReference>
<dbReference type="AlphaFoldDB" id="A0A2Z2NKR4"/>
<evidence type="ECO:0000256" key="1">
    <source>
        <dbReference type="ARBA" id="ARBA00004651"/>
    </source>
</evidence>
<feature type="transmembrane region" description="Helical" evidence="8">
    <location>
        <begin position="173"/>
        <end position="191"/>
    </location>
</feature>
<evidence type="ECO:0000313" key="10">
    <source>
        <dbReference type="EMBL" id="ASJ71733.1"/>
    </source>
</evidence>
<dbReference type="InterPro" id="IPR036259">
    <property type="entry name" value="MFS_trans_sf"/>
</dbReference>
<evidence type="ECO:0000256" key="6">
    <source>
        <dbReference type="ARBA" id="ARBA00022989"/>
    </source>
</evidence>
<keyword evidence="7 8" id="KW-0472">Membrane</keyword>
<dbReference type="EMBL" id="CP018632">
    <property type="protein sequence ID" value="ASJ71733.1"/>
    <property type="molecule type" value="Genomic_DNA"/>
</dbReference>
<feature type="transmembrane region" description="Helical" evidence="8">
    <location>
        <begin position="86"/>
        <end position="106"/>
    </location>
</feature>
<dbReference type="InterPro" id="IPR011701">
    <property type="entry name" value="MFS"/>
</dbReference>
<dbReference type="RefSeq" id="WP_088917127.1">
    <property type="nucleotide sequence ID" value="NZ_CP018632.1"/>
</dbReference>
<dbReference type="KEGG" id="gai:IMCC3135_08150"/>
<dbReference type="Pfam" id="PF07690">
    <property type="entry name" value="MFS_1"/>
    <property type="match status" value="1"/>
</dbReference>
<dbReference type="OrthoDB" id="9812221at2"/>
<evidence type="ECO:0000256" key="2">
    <source>
        <dbReference type="ARBA" id="ARBA00006236"/>
    </source>
</evidence>
<accession>A0A2Z2NKR4</accession>
<feature type="transmembrane region" description="Helical" evidence="8">
    <location>
        <begin position="224"/>
        <end position="248"/>
    </location>
</feature>
<keyword evidence="3 8" id="KW-0813">Transport</keyword>
<dbReference type="GO" id="GO:1990961">
    <property type="term" value="P:xenobiotic detoxification by transmembrane export across the plasma membrane"/>
    <property type="evidence" value="ECO:0007669"/>
    <property type="project" value="InterPro"/>
</dbReference>
<gene>
    <name evidence="10" type="primary">bcr_1</name>
    <name evidence="10" type="ORF">IMCC3135_08150</name>
</gene>
<feature type="transmembrane region" description="Helical" evidence="8">
    <location>
        <begin position="260"/>
        <end position="278"/>
    </location>
</feature>
<keyword evidence="4" id="KW-1003">Cell membrane</keyword>
<dbReference type="GO" id="GO:0042910">
    <property type="term" value="F:xenobiotic transmembrane transporter activity"/>
    <property type="evidence" value="ECO:0007669"/>
    <property type="project" value="InterPro"/>
</dbReference>
<feature type="domain" description="Major facilitator superfamily (MFS) profile" evidence="9">
    <location>
        <begin position="16"/>
        <end position="402"/>
    </location>
</feature>
<sequence>MSESTKVAPALVVAKPSIGLVVGILVLGSSVSIMSTDMYTPSLPDLASWFDTTATRVQLTISLNMLAFGLAQLIHGPLSDRFGRKPVLVVSLFAVAILSLACAAAQSIDQLIVVRILLGLAAAAEAVVGLAIIKDLYSEREQVKAMALLGMVIAVAPAIAPVLGGYIHVVFGWQANFFVISGMAVVALLFVMRLLPESSVPDPDAFKFSVIMQGYSRLLHNSDFLTHTAILGAALGLIFVYVTGAPFVLIEMLGVAADQFGYYQASIVVAFFLGSLLASRLADRWAAMSLLRLGVFLVLTGAAALSLVVFLGQTGPVLLTGTYMIMTFGMGPLFAVAPSRALRSIEGQAGTASAMLSGIEQTMAAAAAVLISLLNDGTARPMALVTIVLAVLLIVLFQRSKREDQLRAQIT</sequence>
<dbReference type="Proteomes" id="UP000250079">
    <property type="component" value="Chromosome"/>
</dbReference>
<comment type="similarity">
    <text evidence="2 8">Belongs to the major facilitator superfamily. Bcr/CmlA family.</text>
</comment>
<keyword evidence="5 8" id="KW-0812">Transmembrane</keyword>
<evidence type="ECO:0000256" key="8">
    <source>
        <dbReference type="RuleBase" id="RU365088"/>
    </source>
</evidence>
<evidence type="ECO:0000256" key="3">
    <source>
        <dbReference type="ARBA" id="ARBA00022448"/>
    </source>
</evidence>